<sequence>MSDMNMENPAAVPLSGSAIRLAESTAFQAAGTIVVRIHTETLA</sequence>
<evidence type="ECO:0000313" key="1">
    <source>
        <dbReference type="EMBL" id="MBB3937857.1"/>
    </source>
</evidence>
<dbReference type="EMBL" id="JACIDO010000012">
    <property type="protein sequence ID" value="MBB3937857.1"/>
    <property type="molecule type" value="Genomic_DNA"/>
</dbReference>
<dbReference type="Proteomes" id="UP000531216">
    <property type="component" value="Unassembled WGS sequence"/>
</dbReference>
<protein>
    <submittedName>
        <fullName evidence="1">Uncharacterized protein</fullName>
    </submittedName>
</protein>
<comment type="caution">
    <text evidence="1">The sequence shown here is derived from an EMBL/GenBank/DDBJ whole genome shotgun (WGS) entry which is preliminary data.</text>
</comment>
<gene>
    <name evidence="1" type="ORF">GGR05_004026</name>
</gene>
<accession>A0A7W6C3N3</accession>
<organism evidence="1 2">
    <name type="scientific">Aureimonas phyllosphaerae</name>
    <dbReference type="NCBI Taxonomy" id="1166078"/>
    <lineage>
        <taxon>Bacteria</taxon>
        <taxon>Pseudomonadati</taxon>
        <taxon>Pseudomonadota</taxon>
        <taxon>Alphaproteobacteria</taxon>
        <taxon>Hyphomicrobiales</taxon>
        <taxon>Aurantimonadaceae</taxon>
        <taxon>Aureimonas</taxon>
    </lineage>
</organism>
<keyword evidence="2" id="KW-1185">Reference proteome</keyword>
<proteinExistence type="predicted"/>
<dbReference type="AlphaFoldDB" id="A0A7W6C3N3"/>
<dbReference type="RefSeq" id="WP_280141127.1">
    <property type="nucleotide sequence ID" value="NZ_FOOA01000019.1"/>
</dbReference>
<reference evidence="1 2" key="1">
    <citation type="submission" date="2020-08" db="EMBL/GenBank/DDBJ databases">
        <title>Genomic Encyclopedia of Type Strains, Phase IV (KMG-IV): sequencing the most valuable type-strain genomes for metagenomic binning, comparative biology and taxonomic classification.</title>
        <authorList>
            <person name="Goeker M."/>
        </authorList>
    </citation>
    <scope>NUCLEOTIDE SEQUENCE [LARGE SCALE GENOMIC DNA]</scope>
    <source>
        <strain evidence="1 2">DSM 25024</strain>
    </source>
</reference>
<evidence type="ECO:0000313" key="2">
    <source>
        <dbReference type="Proteomes" id="UP000531216"/>
    </source>
</evidence>
<name>A0A7W6C3N3_9HYPH</name>